<gene>
    <name evidence="4" type="ORF">ADK34_40125</name>
</gene>
<protein>
    <submittedName>
        <fullName evidence="4">Glutamine amidotransferase</fullName>
    </submittedName>
</protein>
<evidence type="ECO:0000259" key="3">
    <source>
        <dbReference type="Pfam" id="PF01965"/>
    </source>
</evidence>
<dbReference type="OrthoDB" id="9792284at2"/>
<comment type="caution">
    <text evidence="4">The sequence shown here is derived from an EMBL/GenBank/DDBJ whole genome shotgun (WGS) entry which is preliminary data.</text>
</comment>
<comment type="similarity">
    <text evidence="1">Belongs to the peptidase C56 family.</text>
</comment>
<dbReference type="PANTHER" id="PTHR42733:SF12">
    <property type="entry name" value="PROTEINASE"/>
    <property type="match status" value="1"/>
</dbReference>
<dbReference type="PROSITE" id="PS51276">
    <property type="entry name" value="PEPTIDASE_C56_PFPI"/>
    <property type="match status" value="1"/>
</dbReference>
<reference evidence="4 5" key="1">
    <citation type="submission" date="2015-06" db="EMBL/GenBank/DDBJ databases">
        <authorList>
            <person name="Hoefler B.C."/>
            <person name="Straight P.D."/>
        </authorList>
    </citation>
    <scope>NUCLEOTIDE SEQUENCE [LARGE SCALE GENOMIC DNA]</scope>
    <source>
        <strain evidence="4 5">NRRL 3427</strain>
    </source>
</reference>
<dbReference type="NCBIfam" id="TIGR01382">
    <property type="entry name" value="PfpI"/>
    <property type="match status" value="1"/>
</dbReference>
<dbReference type="Proteomes" id="UP000037023">
    <property type="component" value="Unassembled WGS sequence"/>
</dbReference>
<organism evidence="4 5">
    <name type="scientific">Streptomyces viridochromogenes</name>
    <dbReference type="NCBI Taxonomy" id="1938"/>
    <lineage>
        <taxon>Bacteria</taxon>
        <taxon>Bacillati</taxon>
        <taxon>Actinomycetota</taxon>
        <taxon>Actinomycetes</taxon>
        <taxon>Kitasatosporales</taxon>
        <taxon>Streptomycetaceae</taxon>
        <taxon>Streptomyces</taxon>
    </lineage>
</organism>
<dbReference type="PANTHER" id="PTHR42733">
    <property type="entry name" value="DJ-1 PROTEIN"/>
    <property type="match status" value="1"/>
</dbReference>
<dbReference type="InterPro" id="IPR002818">
    <property type="entry name" value="DJ-1/PfpI"/>
</dbReference>
<proteinExistence type="inferred from homology"/>
<evidence type="ECO:0000256" key="2">
    <source>
        <dbReference type="SAM" id="MobiDB-lite"/>
    </source>
</evidence>
<keyword evidence="4" id="KW-0808">Transferase</keyword>
<feature type="region of interest" description="Disordered" evidence="2">
    <location>
        <begin position="1"/>
        <end position="21"/>
    </location>
</feature>
<accession>A0A0L8J1U1</accession>
<dbReference type="RefSeq" id="WP_033201632.1">
    <property type="nucleotide sequence ID" value="NZ_LGUP01000414.1"/>
</dbReference>
<dbReference type="InterPro" id="IPR029062">
    <property type="entry name" value="Class_I_gatase-like"/>
</dbReference>
<dbReference type="SUPFAM" id="SSF52317">
    <property type="entry name" value="Class I glutamine amidotransferase-like"/>
    <property type="match status" value="1"/>
</dbReference>
<dbReference type="PATRIC" id="fig|1938.6.peg.8640"/>
<feature type="compositionally biased region" description="Basic and acidic residues" evidence="2">
    <location>
        <begin position="1"/>
        <end position="19"/>
    </location>
</feature>
<sequence>MSPDGKPDGKPDGEVDAKTDGTLAGKAVLVLTTNYGTDQDELQKPVRTLREAGARVTVAAQKDEDVRTLVSDRRPGDVVRPDTTLKNAAADDFDAVIVPGGTLNADRLRTDDSARRLLSAFADAGKPVAAICHGPWLLVDTGLARDRELTSYPSLRSDLENAGGTWVDREVVVDTSGGHPLITSRKPGDVDAFASAIVRSLAGGGGRA</sequence>
<keyword evidence="4" id="KW-0315">Glutamine amidotransferase</keyword>
<evidence type="ECO:0000313" key="4">
    <source>
        <dbReference type="EMBL" id="KOG07419.1"/>
    </source>
</evidence>
<dbReference type="EMBL" id="LGUP01000414">
    <property type="protein sequence ID" value="KOG07419.1"/>
    <property type="molecule type" value="Genomic_DNA"/>
</dbReference>
<dbReference type="Pfam" id="PF01965">
    <property type="entry name" value="DJ-1_PfpI"/>
    <property type="match status" value="1"/>
</dbReference>
<evidence type="ECO:0000256" key="1">
    <source>
        <dbReference type="ARBA" id="ARBA00008542"/>
    </source>
</evidence>
<dbReference type="GO" id="GO:0016740">
    <property type="term" value="F:transferase activity"/>
    <property type="evidence" value="ECO:0007669"/>
    <property type="project" value="UniProtKB-KW"/>
</dbReference>
<name>A0A0L8J1U1_STRVR</name>
<dbReference type="CDD" id="cd03134">
    <property type="entry name" value="GATase1_PfpI_like"/>
    <property type="match status" value="1"/>
</dbReference>
<dbReference type="Gene3D" id="3.40.50.880">
    <property type="match status" value="1"/>
</dbReference>
<feature type="domain" description="DJ-1/PfpI" evidence="3">
    <location>
        <begin position="27"/>
        <end position="199"/>
    </location>
</feature>
<evidence type="ECO:0000313" key="5">
    <source>
        <dbReference type="Proteomes" id="UP000037023"/>
    </source>
</evidence>
<dbReference type="AlphaFoldDB" id="A0A0L8J1U1"/>
<dbReference type="InterPro" id="IPR006286">
    <property type="entry name" value="C56_PfpI-like"/>
</dbReference>